<keyword evidence="7" id="KW-0067">ATP-binding</keyword>
<keyword evidence="7" id="KW-0547">Nucleotide-binding</keyword>
<dbReference type="EMBL" id="CP065601">
    <property type="protein sequence ID" value="QPQ92113.1"/>
    <property type="molecule type" value="Genomic_DNA"/>
</dbReference>
<evidence type="ECO:0000256" key="3">
    <source>
        <dbReference type="ARBA" id="ARBA00023012"/>
    </source>
</evidence>
<evidence type="ECO:0000259" key="5">
    <source>
        <dbReference type="Pfam" id="PF02518"/>
    </source>
</evidence>
<dbReference type="InterPro" id="IPR036890">
    <property type="entry name" value="HATPase_C_sf"/>
</dbReference>
<keyword evidence="1" id="KW-0808">Transferase</keyword>
<evidence type="ECO:0000313" key="8">
    <source>
        <dbReference type="EMBL" id="USS46000.1"/>
    </source>
</evidence>
<evidence type="ECO:0000256" key="4">
    <source>
        <dbReference type="SAM" id="MobiDB-lite"/>
    </source>
</evidence>
<evidence type="ECO:0000313" key="10">
    <source>
        <dbReference type="Proteomes" id="UP001056386"/>
    </source>
</evidence>
<gene>
    <name evidence="7" type="ORF">I6H06_23780</name>
    <name evidence="8" type="ORF">NFI99_31100</name>
</gene>
<dbReference type="InterPro" id="IPR050482">
    <property type="entry name" value="Sensor_HK_TwoCompSys"/>
</dbReference>
<feature type="domain" description="Histidine kinase/HSP90-like ATPase" evidence="5">
    <location>
        <begin position="177"/>
        <end position="258"/>
    </location>
</feature>
<evidence type="ECO:0000256" key="1">
    <source>
        <dbReference type="ARBA" id="ARBA00022679"/>
    </source>
</evidence>
<sequence>MDTPRIAPTPASASTKSSRDPARPASSAAARLLSGPTRCASAHAVGPAGEARLAAASAELAADEAARARLARELHDGLGAELTGARFAFANLETWLPADAPEGCRRALELAQQALDAAFDAYRRALDDAAPPLDAGLGRTVSAWSEGFGARTGLRTRVVCSADARLALVGPDGTLAVLRVAQEALANVARHARATCVELTLEAGPTHLELAVADDGAGLRRSPGRSEGRGLGHLRARCAAFGGTLALAARAGGGTLLRASFGWDALLAVPGAHRRASAS</sequence>
<dbReference type="Proteomes" id="UP000594892">
    <property type="component" value="Chromosome 2"/>
</dbReference>
<dbReference type="Pfam" id="PF02518">
    <property type="entry name" value="HATPase_c"/>
    <property type="match status" value="1"/>
</dbReference>
<dbReference type="PANTHER" id="PTHR24421">
    <property type="entry name" value="NITRATE/NITRITE SENSOR PROTEIN NARX-RELATED"/>
    <property type="match status" value="1"/>
</dbReference>
<evidence type="ECO:0000313" key="7">
    <source>
        <dbReference type="EMBL" id="QPQ92113.1"/>
    </source>
</evidence>
<dbReference type="Pfam" id="PF07730">
    <property type="entry name" value="HisKA_3"/>
    <property type="match status" value="1"/>
</dbReference>
<keyword evidence="3" id="KW-0902">Two-component regulatory system</keyword>
<dbReference type="Proteomes" id="UP001056386">
    <property type="component" value="Chromosome 1"/>
</dbReference>
<name>A0AAP9Y0J4_BURGL</name>
<reference evidence="7 9" key="1">
    <citation type="submission" date="2020-12" db="EMBL/GenBank/DDBJ databases">
        <title>FDA dAtabase for Regulatory Grade micrObial Sequences (FDA-ARGOS): Supporting development and validation of Infectious Disease Dx tests.</title>
        <authorList>
            <person name="Minogue T."/>
            <person name="Wolcott M."/>
            <person name="Wasieloski L."/>
            <person name="Aguilar W."/>
            <person name="Moore D."/>
            <person name="Jaissle J."/>
            <person name="Tallon L."/>
            <person name="Sadzewicz L."/>
            <person name="Zhao X."/>
            <person name="Boylan J."/>
            <person name="Ott S."/>
            <person name="Bowen H."/>
            <person name="Vavikolanu K."/>
            <person name="Mehta A."/>
            <person name="Aluvathingal J."/>
            <person name="Nadendla S."/>
            <person name="Yan Y."/>
            <person name="Sichtig H."/>
        </authorList>
    </citation>
    <scope>NUCLEOTIDE SEQUENCE [LARGE SCALE GENOMIC DNA]</scope>
    <source>
        <strain evidence="7 9">FDAARGOS_949</strain>
    </source>
</reference>
<dbReference type="EMBL" id="CP099587">
    <property type="protein sequence ID" value="USS46000.1"/>
    <property type="molecule type" value="Genomic_DNA"/>
</dbReference>
<accession>A0AAP9Y0J4</accession>
<proteinExistence type="predicted"/>
<dbReference type="InterPro" id="IPR011712">
    <property type="entry name" value="Sig_transdc_His_kin_sub3_dim/P"/>
</dbReference>
<dbReference type="Gene3D" id="3.30.565.10">
    <property type="entry name" value="Histidine kinase-like ATPase, C-terminal domain"/>
    <property type="match status" value="1"/>
</dbReference>
<evidence type="ECO:0000256" key="2">
    <source>
        <dbReference type="ARBA" id="ARBA00022777"/>
    </source>
</evidence>
<reference evidence="8" key="2">
    <citation type="submission" date="2022-06" db="EMBL/GenBank/DDBJ databases">
        <title>Draft genome sequence of Burkholderia glumae strain GR20004 isolated from rice panicle showing bacterial panicle blight.</title>
        <authorList>
            <person name="Choi S.Y."/>
            <person name="Lee Y.H."/>
        </authorList>
    </citation>
    <scope>NUCLEOTIDE SEQUENCE</scope>
    <source>
        <strain evidence="8">GR20004</strain>
    </source>
</reference>
<protein>
    <submittedName>
        <fullName evidence="7">ATP-binding protein</fullName>
    </submittedName>
    <submittedName>
        <fullName evidence="8">Histidine kinase</fullName>
    </submittedName>
</protein>
<dbReference type="CDD" id="cd16917">
    <property type="entry name" value="HATPase_UhpB-NarQ-NarX-like"/>
    <property type="match status" value="1"/>
</dbReference>
<dbReference type="GO" id="GO:0016020">
    <property type="term" value="C:membrane"/>
    <property type="evidence" value="ECO:0007669"/>
    <property type="project" value="InterPro"/>
</dbReference>
<dbReference type="SUPFAM" id="SSF55874">
    <property type="entry name" value="ATPase domain of HSP90 chaperone/DNA topoisomerase II/histidine kinase"/>
    <property type="match status" value="1"/>
</dbReference>
<keyword evidence="10" id="KW-1185">Reference proteome</keyword>
<dbReference type="RefSeq" id="WP_015877256.1">
    <property type="nucleotide sequence ID" value="NZ_CP021074.1"/>
</dbReference>
<keyword evidence="2 8" id="KW-0418">Kinase</keyword>
<dbReference type="GeneID" id="45696323"/>
<dbReference type="InterPro" id="IPR003594">
    <property type="entry name" value="HATPase_dom"/>
</dbReference>
<dbReference type="Gene3D" id="1.20.5.1930">
    <property type="match status" value="1"/>
</dbReference>
<evidence type="ECO:0000313" key="9">
    <source>
        <dbReference type="Proteomes" id="UP000594892"/>
    </source>
</evidence>
<feature type="region of interest" description="Disordered" evidence="4">
    <location>
        <begin position="1"/>
        <end position="31"/>
    </location>
</feature>
<feature type="domain" description="Signal transduction histidine kinase subgroup 3 dimerisation and phosphoacceptor" evidence="6">
    <location>
        <begin position="67"/>
        <end position="132"/>
    </location>
</feature>
<dbReference type="AlphaFoldDB" id="A0AAP9Y0J4"/>
<dbReference type="GO" id="GO:0005524">
    <property type="term" value="F:ATP binding"/>
    <property type="evidence" value="ECO:0007669"/>
    <property type="project" value="UniProtKB-KW"/>
</dbReference>
<dbReference type="GO" id="GO:0046983">
    <property type="term" value="F:protein dimerization activity"/>
    <property type="evidence" value="ECO:0007669"/>
    <property type="project" value="InterPro"/>
</dbReference>
<evidence type="ECO:0000259" key="6">
    <source>
        <dbReference type="Pfam" id="PF07730"/>
    </source>
</evidence>
<organism evidence="7 9">
    <name type="scientific">Burkholderia glumae</name>
    <name type="common">Pseudomonas glumae</name>
    <dbReference type="NCBI Taxonomy" id="337"/>
    <lineage>
        <taxon>Bacteria</taxon>
        <taxon>Pseudomonadati</taxon>
        <taxon>Pseudomonadota</taxon>
        <taxon>Betaproteobacteria</taxon>
        <taxon>Burkholderiales</taxon>
        <taxon>Burkholderiaceae</taxon>
        <taxon>Burkholderia</taxon>
    </lineage>
</organism>
<dbReference type="PANTHER" id="PTHR24421:SF58">
    <property type="entry name" value="SIGNAL TRANSDUCTION HISTIDINE-PROTEIN KINASE_PHOSPHATASE UHPB"/>
    <property type="match status" value="1"/>
</dbReference>
<dbReference type="GO" id="GO:0000155">
    <property type="term" value="F:phosphorelay sensor kinase activity"/>
    <property type="evidence" value="ECO:0007669"/>
    <property type="project" value="InterPro"/>
</dbReference>